<feature type="domain" description="BURP" evidence="3">
    <location>
        <begin position="149"/>
        <end position="360"/>
    </location>
</feature>
<accession>A0AAV8RZH3</accession>
<feature type="compositionally biased region" description="Low complexity" evidence="1">
    <location>
        <begin position="60"/>
        <end position="73"/>
    </location>
</feature>
<dbReference type="InterPro" id="IPR044816">
    <property type="entry name" value="BURP"/>
</dbReference>
<feature type="region of interest" description="Disordered" evidence="1">
    <location>
        <begin position="56"/>
        <end position="81"/>
    </location>
</feature>
<keyword evidence="2" id="KW-0732">Signal</keyword>
<feature type="signal peptide" evidence="2">
    <location>
        <begin position="1"/>
        <end position="20"/>
    </location>
</feature>
<dbReference type="PANTHER" id="PTHR31236">
    <property type="entry name" value="BURP DOMAIN PROTEIN USPL1-LIKE"/>
    <property type="match status" value="1"/>
</dbReference>
<dbReference type="InterPro" id="IPR004873">
    <property type="entry name" value="BURP_dom"/>
</dbReference>
<feature type="chain" id="PRO_5043507808" description="BURP domain-containing protein" evidence="2">
    <location>
        <begin position="21"/>
        <end position="361"/>
    </location>
</feature>
<sequence length="361" mass="38457">MDSFRSLLTLFLLAVVKSHAALPPHLVYWNSVVPNTPMPSAISDLINPDVTDEQKSGTNVSVGMRGVSVSSKGETGGATVKVGQGGVHVRTWKPGGGTTDDVGEEGVNANTSHKGNPPVVVRVPFSSGLSFSYAAAETQIHDDPSVALFFLEKGLKPGSKMSLQFKKTTAGAAFLPREEAESRPFSSAKLPEILNYYGVKPGSAEALVMEKTLQQCENPAVRGETKFCATSLESMVEFSMSSLGTLNVTAVATAVSKAGSTLQLYTITEVNPLPGYRLVACHPVAYKYAVFYCHTTSTSKAYRVGLVGADKAVAEAVAVCHTDTKAWNPNHVVFKVLKVKPGSVPVCHFLPENHVVWSRST</sequence>
<dbReference type="Proteomes" id="UP001222027">
    <property type="component" value="Unassembled WGS sequence"/>
</dbReference>
<evidence type="ECO:0000259" key="3">
    <source>
        <dbReference type="PROSITE" id="PS51277"/>
    </source>
</evidence>
<name>A0AAV8RZH3_ENSVE</name>
<dbReference type="PROSITE" id="PS51277">
    <property type="entry name" value="BURP"/>
    <property type="match status" value="1"/>
</dbReference>
<dbReference type="EMBL" id="JAQQAF010000001">
    <property type="protein sequence ID" value="KAJ8512610.1"/>
    <property type="molecule type" value="Genomic_DNA"/>
</dbReference>
<proteinExistence type="predicted"/>
<keyword evidence="5" id="KW-1185">Reference proteome</keyword>
<gene>
    <name evidence="4" type="ORF">OPV22_003044</name>
</gene>
<evidence type="ECO:0000256" key="1">
    <source>
        <dbReference type="SAM" id="MobiDB-lite"/>
    </source>
</evidence>
<dbReference type="PANTHER" id="PTHR31236:SF2">
    <property type="entry name" value="BURP DOMAIN PROTEIN RD22"/>
    <property type="match status" value="1"/>
</dbReference>
<evidence type="ECO:0000313" key="5">
    <source>
        <dbReference type="Proteomes" id="UP001222027"/>
    </source>
</evidence>
<organism evidence="4 5">
    <name type="scientific">Ensete ventricosum</name>
    <name type="common">Abyssinian banana</name>
    <name type="synonym">Musa ensete</name>
    <dbReference type="NCBI Taxonomy" id="4639"/>
    <lineage>
        <taxon>Eukaryota</taxon>
        <taxon>Viridiplantae</taxon>
        <taxon>Streptophyta</taxon>
        <taxon>Embryophyta</taxon>
        <taxon>Tracheophyta</taxon>
        <taxon>Spermatophyta</taxon>
        <taxon>Magnoliopsida</taxon>
        <taxon>Liliopsida</taxon>
        <taxon>Zingiberales</taxon>
        <taxon>Musaceae</taxon>
        <taxon>Ensete</taxon>
    </lineage>
</organism>
<reference evidence="4 5" key="1">
    <citation type="submission" date="2022-12" db="EMBL/GenBank/DDBJ databases">
        <title>Chromosome-scale assembly of the Ensete ventricosum genome.</title>
        <authorList>
            <person name="Dussert Y."/>
            <person name="Stocks J."/>
            <person name="Wendawek A."/>
            <person name="Woldeyes F."/>
            <person name="Nichols R.A."/>
            <person name="Borrell J.S."/>
        </authorList>
    </citation>
    <scope>NUCLEOTIDE SEQUENCE [LARGE SCALE GENOMIC DNA]</scope>
    <source>
        <strain evidence="5">cv. Maze</strain>
        <tissue evidence="4">Seeds</tissue>
    </source>
</reference>
<dbReference type="AlphaFoldDB" id="A0AAV8RZH3"/>
<dbReference type="SMART" id="SM01045">
    <property type="entry name" value="BURP"/>
    <property type="match status" value="1"/>
</dbReference>
<dbReference type="Pfam" id="PF03181">
    <property type="entry name" value="BURP"/>
    <property type="match status" value="1"/>
</dbReference>
<evidence type="ECO:0000256" key="2">
    <source>
        <dbReference type="SAM" id="SignalP"/>
    </source>
</evidence>
<protein>
    <recommendedName>
        <fullName evidence="3">BURP domain-containing protein</fullName>
    </recommendedName>
</protein>
<evidence type="ECO:0000313" key="4">
    <source>
        <dbReference type="EMBL" id="KAJ8512610.1"/>
    </source>
</evidence>
<comment type="caution">
    <text evidence="4">The sequence shown here is derived from an EMBL/GenBank/DDBJ whole genome shotgun (WGS) entry which is preliminary data.</text>
</comment>